<evidence type="ECO:0000256" key="8">
    <source>
        <dbReference type="ARBA" id="ARBA00023065"/>
    </source>
</evidence>
<proteinExistence type="inferred from homology"/>
<dbReference type="AlphaFoldDB" id="A0A8X6M0Z9"/>
<name>A0A8X6M0Z9_TRICU</name>
<dbReference type="Proteomes" id="UP000887116">
    <property type="component" value="Unassembled WGS sequence"/>
</dbReference>
<reference evidence="14" key="1">
    <citation type="submission" date="2020-07" db="EMBL/GenBank/DDBJ databases">
        <title>Multicomponent nature underlies the extraordinary mechanical properties of spider dragline silk.</title>
        <authorList>
            <person name="Kono N."/>
            <person name="Nakamura H."/>
            <person name="Mori M."/>
            <person name="Yoshida Y."/>
            <person name="Ohtoshi R."/>
            <person name="Malay A.D."/>
            <person name="Moran D.A.P."/>
            <person name="Tomita M."/>
            <person name="Numata K."/>
            <person name="Arakawa K."/>
        </authorList>
    </citation>
    <scope>NUCLEOTIDE SEQUENCE</scope>
</reference>
<evidence type="ECO:0000256" key="3">
    <source>
        <dbReference type="ARBA" id="ARBA00022448"/>
    </source>
</evidence>
<keyword evidence="15" id="KW-1185">Reference proteome</keyword>
<keyword evidence="10 12" id="KW-0739">Sodium transport</keyword>
<evidence type="ECO:0000256" key="11">
    <source>
        <dbReference type="ARBA" id="ARBA00023303"/>
    </source>
</evidence>
<evidence type="ECO:0000256" key="10">
    <source>
        <dbReference type="ARBA" id="ARBA00023201"/>
    </source>
</evidence>
<evidence type="ECO:0000313" key="14">
    <source>
        <dbReference type="EMBL" id="GFR30131.1"/>
    </source>
</evidence>
<evidence type="ECO:0000256" key="5">
    <source>
        <dbReference type="ARBA" id="ARBA00022692"/>
    </source>
</evidence>
<feature type="transmembrane region" description="Helical" evidence="13">
    <location>
        <begin position="353"/>
        <end position="376"/>
    </location>
</feature>
<protein>
    <submittedName>
        <fullName evidence="14">Uncharacterized protein</fullName>
    </submittedName>
</protein>
<keyword evidence="9 13" id="KW-0472">Membrane</keyword>
<evidence type="ECO:0000256" key="13">
    <source>
        <dbReference type="SAM" id="Phobius"/>
    </source>
</evidence>
<evidence type="ECO:0000256" key="9">
    <source>
        <dbReference type="ARBA" id="ARBA00023136"/>
    </source>
</evidence>
<keyword evidence="8 12" id="KW-0406">Ion transport</keyword>
<accession>A0A8X6M0Z9</accession>
<keyword evidence="6 13" id="KW-1133">Transmembrane helix</keyword>
<sequence>MTLDDRTPGRLFPIALCRSSSAWVYRWALMESSGSLNSGNRDTCMSKNAINFLSQGESGCFHCMLKDFLSGWKCRHTFTMDIILVNKCCKLKPLHQQTFRYFKITDDLVIGSYYSDSNFWGLCYTINSRWSQQHKVLEKIRRPDKMEIEFFVNVTDRNTNASMDTITLPKYNYPSTVAIQLGLHHNDVSLSPHRNGVELLGGKNYQITLKQMAVEECKYNYSLQEFGCVPFSVDYPHNDSICRMNDFNLSRITIQCEQLLKKYNQPCDFVGYKINVKEKPVFIEKTLVLPNSSWKETLDLKQKGYDCTDAAVFTRRCQTIKVEILFSNFEVTTISYKPKLESLELLSTIGSYIGLYVGVSIISLTRLTEIVLFVAIRYLKKRKLKNHIFHENKEKCFRGRGATQIPLRFRKRTGVCSFQKNHVHPFFD</sequence>
<evidence type="ECO:0000256" key="12">
    <source>
        <dbReference type="RuleBase" id="RU000679"/>
    </source>
</evidence>
<keyword evidence="4 12" id="KW-0894">Sodium channel</keyword>
<dbReference type="GO" id="GO:0016020">
    <property type="term" value="C:membrane"/>
    <property type="evidence" value="ECO:0007669"/>
    <property type="project" value="UniProtKB-SubCell"/>
</dbReference>
<evidence type="ECO:0000256" key="1">
    <source>
        <dbReference type="ARBA" id="ARBA00004141"/>
    </source>
</evidence>
<comment type="caution">
    <text evidence="14">The sequence shown here is derived from an EMBL/GenBank/DDBJ whole genome shotgun (WGS) entry which is preliminary data.</text>
</comment>
<dbReference type="GO" id="GO:0005272">
    <property type="term" value="F:sodium channel activity"/>
    <property type="evidence" value="ECO:0007669"/>
    <property type="project" value="UniProtKB-KW"/>
</dbReference>
<evidence type="ECO:0000256" key="4">
    <source>
        <dbReference type="ARBA" id="ARBA00022461"/>
    </source>
</evidence>
<evidence type="ECO:0000256" key="6">
    <source>
        <dbReference type="ARBA" id="ARBA00022989"/>
    </source>
</evidence>
<comment type="similarity">
    <text evidence="2 12">Belongs to the amiloride-sensitive sodium channel (TC 1.A.6) family.</text>
</comment>
<keyword evidence="5 12" id="KW-0812">Transmembrane</keyword>
<dbReference type="Pfam" id="PF00858">
    <property type="entry name" value="ASC"/>
    <property type="match status" value="1"/>
</dbReference>
<evidence type="ECO:0000313" key="15">
    <source>
        <dbReference type="Proteomes" id="UP000887116"/>
    </source>
</evidence>
<evidence type="ECO:0000256" key="2">
    <source>
        <dbReference type="ARBA" id="ARBA00007193"/>
    </source>
</evidence>
<organism evidence="14 15">
    <name type="scientific">Trichonephila clavata</name>
    <name type="common">Joro spider</name>
    <name type="synonym">Nephila clavata</name>
    <dbReference type="NCBI Taxonomy" id="2740835"/>
    <lineage>
        <taxon>Eukaryota</taxon>
        <taxon>Metazoa</taxon>
        <taxon>Ecdysozoa</taxon>
        <taxon>Arthropoda</taxon>
        <taxon>Chelicerata</taxon>
        <taxon>Arachnida</taxon>
        <taxon>Araneae</taxon>
        <taxon>Araneomorphae</taxon>
        <taxon>Entelegynae</taxon>
        <taxon>Araneoidea</taxon>
        <taxon>Nephilidae</taxon>
        <taxon>Trichonephila</taxon>
    </lineage>
</organism>
<dbReference type="InterPro" id="IPR001873">
    <property type="entry name" value="ENaC"/>
</dbReference>
<gene>
    <name evidence="14" type="primary">AVEN_124396_1</name>
    <name evidence="14" type="ORF">TNCT_445101</name>
</gene>
<keyword evidence="3 12" id="KW-0813">Transport</keyword>
<dbReference type="Gene3D" id="1.10.287.770">
    <property type="entry name" value="YojJ-like"/>
    <property type="match status" value="1"/>
</dbReference>
<comment type="subcellular location">
    <subcellularLocation>
        <location evidence="1">Membrane</location>
        <topology evidence="1">Multi-pass membrane protein</topology>
    </subcellularLocation>
</comment>
<dbReference type="EMBL" id="BMAO01019361">
    <property type="protein sequence ID" value="GFR30131.1"/>
    <property type="molecule type" value="Genomic_DNA"/>
</dbReference>
<keyword evidence="7" id="KW-0915">Sodium</keyword>
<evidence type="ECO:0000256" key="7">
    <source>
        <dbReference type="ARBA" id="ARBA00023053"/>
    </source>
</evidence>
<keyword evidence="11 12" id="KW-0407">Ion channel</keyword>